<dbReference type="GO" id="GO:0102099">
    <property type="term" value="F:FAD-dependent urate hydroxylase activity"/>
    <property type="evidence" value="ECO:0007669"/>
    <property type="project" value="UniProtKB-EC"/>
</dbReference>
<keyword evidence="5" id="KW-1185">Reference proteome</keyword>
<dbReference type="Pfam" id="PF01494">
    <property type="entry name" value="FAD_binding_3"/>
    <property type="match status" value="1"/>
</dbReference>
<dbReference type="InterPro" id="IPR036188">
    <property type="entry name" value="FAD/NAD-bd_sf"/>
</dbReference>
<sequence>MEIGILGGGIAGLSVALALRKQGYNPRVYERRAEPATMGAGVTLWPNASFVLDQLGLLQDIDAIGGRPLAMHRQDAVGNALGGLDIALLDRTMGYPTYTVLRRHLQEVLLDHVVRARIPVAFGHRAVGIELDANGRAVAHFENGASIRPDLLIGADGRMDSVARKFVAGDNTPVYQGFVNWIGVAQGQHALVDDISIQDFWGAGERFGCVAVRPQLVYWAAAQARPLSDAIPAADIRREVEDLFAGWPEPVARIIRATPADAIRLIAVHDLEPLHTWSRANVLLVGDAAHAPLPTSGQGACQALEDAWHLVRCLDGASGSLDEAFRAFTKIRSPKTAKLAEQGRGFARGLFATDPETCRLRNERAKASDPLRDVQVLAAGWGQGLPMPQIAAVARLRRRASHSTCTAYSDDFYRSAPTAL</sequence>
<evidence type="ECO:0000256" key="1">
    <source>
        <dbReference type="ARBA" id="ARBA00023002"/>
    </source>
</evidence>
<keyword evidence="1 4" id="KW-0560">Oxidoreductase</keyword>
<dbReference type="RefSeq" id="WP_254600698.1">
    <property type="nucleotide sequence ID" value="NZ_CADIJQ010000009.1"/>
</dbReference>
<proteinExistence type="predicted"/>
<dbReference type="Gene3D" id="3.50.50.60">
    <property type="entry name" value="FAD/NAD(P)-binding domain"/>
    <property type="match status" value="1"/>
</dbReference>
<reference evidence="4 5" key="1">
    <citation type="submission" date="2020-04" db="EMBL/GenBank/DDBJ databases">
        <authorList>
            <person name="De Canck E."/>
        </authorList>
    </citation>
    <scope>NUCLEOTIDE SEQUENCE [LARGE SCALE GENOMIC DNA]</scope>
    <source>
        <strain evidence="4 5">LMG 3441</strain>
    </source>
</reference>
<dbReference type="EC" id="1.14.13.113" evidence="4"/>
<gene>
    <name evidence="4" type="primary">hpxO</name>
    <name evidence="4" type="ORF">LMG3441_04694</name>
</gene>
<dbReference type="AlphaFoldDB" id="A0A6S7AIF1"/>
<dbReference type="EMBL" id="CADIJQ010000009">
    <property type="protein sequence ID" value="CAB3731299.1"/>
    <property type="molecule type" value="Genomic_DNA"/>
</dbReference>
<evidence type="ECO:0000313" key="5">
    <source>
        <dbReference type="Proteomes" id="UP000494269"/>
    </source>
</evidence>
<accession>A0A6S7AIF1</accession>
<evidence type="ECO:0000313" key="4">
    <source>
        <dbReference type="EMBL" id="CAB3731299.1"/>
    </source>
</evidence>
<dbReference type="Proteomes" id="UP000494269">
    <property type="component" value="Unassembled WGS sequence"/>
</dbReference>
<evidence type="ECO:0000256" key="2">
    <source>
        <dbReference type="ARBA" id="ARBA00023033"/>
    </source>
</evidence>
<keyword evidence="2" id="KW-0503">Monooxygenase</keyword>
<evidence type="ECO:0000259" key="3">
    <source>
        <dbReference type="Pfam" id="PF01494"/>
    </source>
</evidence>
<dbReference type="SUPFAM" id="SSF51905">
    <property type="entry name" value="FAD/NAD(P)-binding domain"/>
    <property type="match status" value="1"/>
</dbReference>
<dbReference type="InterPro" id="IPR002938">
    <property type="entry name" value="FAD-bd"/>
</dbReference>
<dbReference type="InterPro" id="IPR050493">
    <property type="entry name" value="FAD-dep_Monooxygenase_BioMet"/>
</dbReference>
<name>A0A6S7AIF1_9BURK</name>
<dbReference type="GO" id="GO:0071949">
    <property type="term" value="F:FAD binding"/>
    <property type="evidence" value="ECO:0007669"/>
    <property type="project" value="InterPro"/>
</dbReference>
<organism evidence="4 5">
    <name type="scientific">Achromobacter kerstersii</name>
    <dbReference type="NCBI Taxonomy" id="1353890"/>
    <lineage>
        <taxon>Bacteria</taxon>
        <taxon>Pseudomonadati</taxon>
        <taxon>Pseudomonadota</taxon>
        <taxon>Betaproteobacteria</taxon>
        <taxon>Burkholderiales</taxon>
        <taxon>Alcaligenaceae</taxon>
        <taxon>Achromobacter</taxon>
    </lineage>
</organism>
<protein>
    <submittedName>
        <fullName evidence="4">FAD-dependent urate hydroxylase</fullName>
        <ecNumber evidence="4">1.14.13.113</ecNumber>
    </submittedName>
</protein>
<dbReference type="PANTHER" id="PTHR13789:SF309">
    <property type="entry name" value="PUTATIVE (AFU_ORTHOLOGUE AFUA_6G14510)-RELATED"/>
    <property type="match status" value="1"/>
</dbReference>
<dbReference type="PANTHER" id="PTHR13789">
    <property type="entry name" value="MONOOXYGENASE"/>
    <property type="match status" value="1"/>
</dbReference>
<feature type="domain" description="FAD-binding" evidence="3">
    <location>
        <begin position="2"/>
        <end position="314"/>
    </location>
</feature>
<dbReference type="PRINTS" id="PR00420">
    <property type="entry name" value="RNGMNOXGNASE"/>
</dbReference>